<evidence type="ECO:0000313" key="2">
    <source>
        <dbReference type="EMBL" id="QDV27009.1"/>
    </source>
</evidence>
<gene>
    <name evidence="2" type="primary">oprP_2</name>
    <name evidence="2" type="ORF">Q31a_53900</name>
</gene>
<dbReference type="GO" id="GO:0007017">
    <property type="term" value="P:microtubule-based process"/>
    <property type="evidence" value="ECO:0007669"/>
    <property type="project" value="InterPro"/>
</dbReference>
<dbReference type="Proteomes" id="UP000318017">
    <property type="component" value="Chromosome"/>
</dbReference>
<dbReference type="RefSeq" id="WP_145083740.1">
    <property type="nucleotide sequence ID" value="NZ_CP036298.1"/>
</dbReference>
<dbReference type="GO" id="GO:0005525">
    <property type="term" value="F:GTP binding"/>
    <property type="evidence" value="ECO:0007669"/>
    <property type="project" value="InterPro"/>
</dbReference>
<dbReference type="SUPFAM" id="SSF56935">
    <property type="entry name" value="Porins"/>
    <property type="match status" value="1"/>
</dbReference>
<dbReference type="KEGG" id="ahel:Q31a_53900"/>
<reference evidence="2 3" key="1">
    <citation type="submission" date="2019-02" db="EMBL/GenBank/DDBJ databases">
        <title>Deep-cultivation of Planctomycetes and their phenomic and genomic characterization uncovers novel biology.</title>
        <authorList>
            <person name="Wiegand S."/>
            <person name="Jogler M."/>
            <person name="Boedeker C."/>
            <person name="Pinto D."/>
            <person name="Vollmers J."/>
            <person name="Rivas-Marin E."/>
            <person name="Kohn T."/>
            <person name="Peeters S.H."/>
            <person name="Heuer A."/>
            <person name="Rast P."/>
            <person name="Oberbeckmann S."/>
            <person name="Bunk B."/>
            <person name="Jeske O."/>
            <person name="Meyerdierks A."/>
            <person name="Storesund J.E."/>
            <person name="Kallscheuer N."/>
            <person name="Luecker S."/>
            <person name="Lage O.M."/>
            <person name="Pohl T."/>
            <person name="Merkel B.J."/>
            <person name="Hornburger P."/>
            <person name="Mueller R.-W."/>
            <person name="Bruemmer F."/>
            <person name="Labrenz M."/>
            <person name="Spormann A.M."/>
            <person name="Op den Camp H."/>
            <person name="Overmann J."/>
            <person name="Amann R."/>
            <person name="Jetten M.S.M."/>
            <person name="Mascher T."/>
            <person name="Medema M.H."/>
            <person name="Devos D.P."/>
            <person name="Kaster A.-K."/>
            <person name="Ovreas L."/>
            <person name="Rohde M."/>
            <person name="Galperin M.Y."/>
            <person name="Jogler C."/>
        </authorList>
    </citation>
    <scope>NUCLEOTIDE SEQUENCE [LARGE SCALE GENOMIC DNA]</scope>
    <source>
        <strain evidence="2 3">Q31a</strain>
    </source>
</reference>
<evidence type="ECO:0000256" key="1">
    <source>
        <dbReference type="SAM" id="Coils"/>
    </source>
</evidence>
<dbReference type="InterPro" id="IPR023614">
    <property type="entry name" value="Porin_dom_sf"/>
</dbReference>
<proteinExistence type="predicted"/>
<dbReference type="OrthoDB" id="9807854at2"/>
<sequence length="524" mass="58118">MKRITRIALFLGALVAVGAGWECRSGYAQQAFSMGPEGANAAGFDSAERAGPAVDGMRMAALPWETEPGGLAEKVPASEVDALAKMQADLDKRLADLEEQYKDRLDGEKQAKADAQKKPTFDVGGRIHMDYWGFLNNDPGIGYLEHSDPTSAAYGTDPEDRFQFRRIRLEFDGAIPQNMEWKIQLDFNNPGTPEYKDAYFGWNHLPGNQTLLLGNQKRPLGLDHLNSSRYNVFAERPLVVESFNEDARRVGACFYGVTEDESVNWRYGIFNLENTSTDGRFIGDSLQMGGYGRLAATPWYDQASGGRGYYHCALAGAISNPDGNAGDAATNANEGRFRTRPEARSDSRWLDTGRIAGADWYEIIALESVLNLGRFQLTGEYMTNFMQRDNVTPGTGDDLFFHGFYVYASYFLTGEHLPISRSSGTLGRVKPHENFFLVDRLSGGTGSGWGAWQLAARYDYLDLSDADIRGGVGQSCTMGLNWHWNAYSKVQTNLICGDIRDHKLVGGFDGGDYWILGTRFMCDF</sequence>
<dbReference type="GO" id="GO:0005874">
    <property type="term" value="C:microtubule"/>
    <property type="evidence" value="ECO:0007669"/>
    <property type="project" value="InterPro"/>
</dbReference>
<dbReference type="InterPro" id="IPR010870">
    <property type="entry name" value="Porin_O/P"/>
</dbReference>
<accession>A0A518GEI3</accession>
<feature type="coiled-coil region" evidence="1">
    <location>
        <begin position="80"/>
        <end position="118"/>
    </location>
</feature>
<organism evidence="2 3">
    <name type="scientific">Aureliella helgolandensis</name>
    <dbReference type="NCBI Taxonomy" id="2527968"/>
    <lineage>
        <taxon>Bacteria</taxon>
        <taxon>Pseudomonadati</taxon>
        <taxon>Planctomycetota</taxon>
        <taxon>Planctomycetia</taxon>
        <taxon>Pirellulales</taxon>
        <taxon>Pirellulaceae</taxon>
        <taxon>Aureliella</taxon>
    </lineage>
</organism>
<dbReference type="Gene3D" id="2.40.160.10">
    <property type="entry name" value="Porin"/>
    <property type="match status" value="1"/>
</dbReference>
<dbReference type="PROSITE" id="PS00227">
    <property type="entry name" value="TUBULIN"/>
    <property type="match status" value="1"/>
</dbReference>
<dbReference type="InterPro" id="IPR017975">
    <property type="entry name" value="Tubulin_CS"/>
</dbReference>
<dbReference type="EMBL" id="CP036298">
    <property type="protein sequence ID" value="QDV27009.1"/>
    <property type="molecule type" value="Genomic_DNA"/>
</dbReference>
<keyword evidence="1" id="KW-0175">Coiled coil</keyword>
<evidence type="ECO:0000313" key="3">
    <source>
        <dbReference type="Proteomes" id="UP000318017"/>
    </source>
</evidence>
<name>A0A518GEI3_9BACT</name>
<protein>
    <submittedName>
        <fullName evidence="2">Porin P</fullName>
    </submittedName>
</protein>
<keyword evidence="3" id="KW-1185">Reference proteome</keyword>
<dbReference type="AlphaFoldDB" id="A0A518GEI3"/>
<dbReference type="Pfam" id="PF07396">
    <property type="entry name" value="Porin_O_P"/>
    <property type="match status" value="1"/>
</dbReference>